<dbReference type="Proteomes" id="UP001620626">
    <property type="component" value="Unassembled WGS sequence"/>
</dbReference>
<name>A0ABD2K6K3_9BILA</name>
<dbReference type="PANTHER" id="PTHR11113">
    <property type="entry name" value="N-ACETYLGLUCOSAMINE-6-PHOSPHATE DEACETYLASE"/>
    <property type="match status" value="1"/>
</dbReference>
<evidence type="ECO:0000313" key="2">
    <source>
        <dbReference type="EMBL" id="KAL3098521.1"/>
    </source>
</evidence>
<dbReference type="AlphaFoldDB" id="A0ABD2K6K3"/>
<reference evidence="2 3" key="1">
    <citation type="submission" date="2024-10" db="EMBL/GenBank/DDBJ databases">
        <authorList>
            <person name="Kim D."/>
        </authorList>
    </citation>
    <scope>NUCLEOTIDE SEQUENCE [LARGE SCALE GENOMIC DNA]</scope>
    <source>
        <strain evidence="2">BH-2024</strain>
    </source>
</reference>
<organism evidence="2 3">
    <name type="scientific">Heterodera trifolii</name>
    <dbReference type="NCBI Taxonomy" id="157864"/>
    <lineage>
        <taxon>Eukaryota</taxon>
        <taxon>Metazoa</taxon>
        <taxon>Ecdysozoa</taxon>
        <taxon>Nematoda</taxon>
        <taxon>Chromadorea</taxon>
        <taxon>Rhabditida</taxon>
        <taxon>Tylenchina</taxon>
        <taxon>Tylenchomorpha</taxon>
        <taxon>Tylenchoidea</taxon>
        <taxon>Heteroderidae</taxon>
        <taxon>Heteroderinae</taxon>
        <taxon>Heterodera</taxon>
    </lineage>
</organism>
<protein>
    <recommendedName>
        <fullName evidence="4">N-acetylglucosamine-6-phosphate deacetylase</fullName>
    </recommendedName>
</protein>
<dbReference type="InterPro" id="IPR032466">
    <property type="entry name" value="Metal_Hydrolase"/>
</dbReference>
<keyword evidence="3" id="KW-1185">Reference proteome</keyword>
<dbReference type="EMBL" id="JBICBT010000823">
    <property type="protein sequence ID" value="KAL3098521.1"/>
    <property type="molecule type" value="Genomic_DNA"/>
</dbReference>
<dbReference type="PANTHER" id="PTHR11113:SF14">
    <property type="entry name" value="N-ACETYLGLUCOSAMINE-6-PHOSPHATE DEACETYLASE"/>
    <property type="match status" value="1"/>
</dbReference>
<dbReference type="SUPFAM" id="SSF51556">
    <property type="entry name" value="Metallo-dependent hydrolases"/>
    <property type="match status" value="1"/>
</dbReference>
<dbReference type="GO" id="GO:0016787">
    <property type="term" value="F:hydrolase activity"/>
    <property type="evidence" value="ECO:0007669"/>
    <property type="project" value="UniProtKB-KW"/>
</dbReference>
<evidence type="ECO:0000313" key="3">
    <source>
        <dbReference type="Proteomes" id="UP001620626"/>
    </source>
</evidence>
<accession>A0ABD2K6K3</accession>
<proteinExistence type="predicted"/>
<gene>
    <name evidence="2" type="ORF">niasHT_021380</name>
</gene>
<dbReference type="Gene3D" id="3.20.20.140">
    <property type="entry name" value="Metal-dependent hydrolases"/>
    <property type="match status" value="1"/>
</dbReference>
<sequence>MSQRTSSTINFRDIALCQQQPPGTIICFRHCRLFQNGTFVADSDELWVRDGKILEAQKIFYEERKRPNLWVDCEGLILAPGFIDIQMNGAFGVDFTSMTQTKNGKMALEQLKEVAQKILAFGITAFCPTIITARSETYQMFLQLLNEYKSETKGRENCARIIGAHFEGPFISPNRVGCHPKSLVIASLQNINLNSVYGLDLSNLSYVTVAPELPGAIEAIAFFRQKGIEMAIGHSEASIENATKAVNAGAKSITHLFNSMRPVSDPLIRHL</sequence>
<comment type="caution">
    <text evidence="2">The sequence shown here is derived from an EMBL/GenBank/DDBJ whole genome shotgun (WGS) entry which is preliminary data.</text>
</comment>
<evidence type="ECO:0008006" key="4">
    <source>
        <dbReference type="Google" id="ProtNLM"/>
    </source>
</evidence>
<evidence type="ECO:0000256" key="1">
    <source>
        <dbReference type="ARBA" id="ARBA00022801"/>
    </source>
</evidence>
<keyword evidence="1" id="KW-0378">Hydrolase</keyword>